<evidence type="ECO:0000256" key="7">
    <source>
        <dbReference type="ARBA" id="ARBA00029502"/>
    </source>
</evidence>
<keyword evidence="3" id="KW-0653">Protein transport</keyword>
<feature type="region of interest" description="Disordered" evidence="11">
    <location>
        <begin position="189"/>
        <end position="230"/>
    </location>
</feature>
<evidence type="ECO:0000256" key="10">
    <source>
        <dbReference type="SAM" id="Coils"/>
    </source>
</evidence>
<evidence type="ECO:0000313" key="14">
    <source>
        <dbReference type="Proteomes" id="UP000623467"/>
    </source>
</evidence>
<comment type="subcellular location">
    <subcellularLocation>
        <location evidence="9">Peroxisome membrane</location>
    </subcellularLocation>
</comment>
<feature type="compositionally biased region" description="Polar residues" evidence="11">
    <location>
        <begin position="279"/>
        <end position="289"/>
    </location>
</feature>
<dbReference type="Proteomes" id="UP000623467">
    <property type="component" value="Unassembled WGS sequence"/>
</dbReference>
<reference evidence="13" key="1">
    <citation type="submission" date="2020-05" db="EMBL/GenBank/DDBJ databases">
        <title>Mycena genomes resolve the evolution of fungal bioluminescence.</title>
        <authorList>
            <person name="Tsai I.J."/>
        </authorList>
    </citation>
    <scope>NUCLEOTIDE SEQUENCE</scope>
    <source>
        <strain evidence="13">160909Yilan</strain>
    </source>
</reference>
<dbReference type="GO" id="GO:1990429">
    <property type="term" value="C:peroxisomal importomer complex"/>
    <property type="evidence" value="ECO:0007669"/>
    <property type="project" value="TreeGrafter"/>
</dbReference>
<dbReference type="GO" id="GO:0016560">
    <property type="term" value="P:protein import into peroxisome matrix, docking"/>
    <property type="evidence" value="ECO:0007669"/>
    <property type="project" value="InterPro"/>
</dbReference>
<feature type="compositionally biased region" description="Polar residues" evidence="11">
    <location>
        <begin position="220"/>
        <end position="230"/>
    </location>
</feature>
<dbReference type="GO" id="GO:0005102">
    <property type="term" value="F:signaling receptor binding"/>
    <property type="evidence" value="ECO:0007669"/>
    <property type="project" value="TreeGrafter"/>
</dbReference>
<feature type="region of interest" description="Disordered" evidence="11">
    <location>
        <begin position="365"/>
        <end position="395"/>
    </location>
</feature>
<feature type="compositionally biased region" description="Low complexity" evidence="11">
    <location>
        <begin position="961"/>
        <end position="972"/>
    </location>
</feature>
<keyword evidence="2" id="KW-0813">Transport</keyword>
<feature type="domain" description="Peroxisome membrane anchor protein Pex14p N-terminal" evidence="12">
    <location>
        <begin position="40"/>
        <end position="64"/>
    </location>
</feature>
<evidence type="ECO:0000256" key="11">
    <source>
        <dbReference type="SAM" id="MobiDB-lite"/>
    </source>
</evidence>
<evidence type="ECO:0000256" key="4">
    <source>
        <dbReference type="ARBA" id="ARBA00023010"/>
    </source>
</evidence>
<dbReference type="OrthoDB" id="1926336at2759"/>
<evidence type="ECO:0000259" key="12">
    <source>
        <dbReference type="Pfam" id="PF04695"/>
    </source>
</evidence>
<comment type="caution">
    <text evidence="13">The sequence shown here is derived from an EMBL/GenBank/DDBJ whole genome shotgun (WGS) entry which is preliminary data.</text>
</comment>
<feature type="region of interest" description="Disordered" evidence="11">
    <location>
        <begin position="278"/>
        <end position="308"/>
    </location>
</feature>
<gene>
    <name evidence="13" type="ORF">MSAN_02154400</name>
</gene>
<evidence type="ECO:0000256" key="1">
    <source>
        <dbReference type="ARBA" id="ARBA00005443"/>
    </source>
</evidence>
<dbReference type="InterPro" id="IPR036388">
    <property type="entry name" value="WH-like_DNA-bd_sf"/>
</dbReference>
<evidence type="ECO:0000256" key="2">
    <source>
        <dbReference type="ARBA" id="ARBA00022448"/>
    </source>
</evidence>
<sequence>MEGVKKKMIGLGSCRVWLRQNVKSSFGMRSPSSTIPPQSQSSPLTQRIQFLEAKGLTPAEIDLAVRQATQGSSYTPGYAPTPYPLIPPPPYRWDWRDYFITAVVSGTVTYGAVALFKKYLLPHLQPPTSTAYEADRDALTAQFDAAEALLKEIQAESAAVRAAVEAQKEKIDETTKNVDAMVQENLAAAQSLAGPHPRQSTESPPDARPASPARNRSSDGHASSTGQLAESALSNLRKSLARPASPIPASRNPNAPKPHKMTLEERLKAAAFTIGEASGETTPAVSSRVSPAPVTPSVDKPLDSVEPSRVSSPIELHEPAPILVAAPPPEPPMPPPEPIPLSAPAVDALPVMEPVPLPSEPVLVPSEPVHPSSEPIPSPLEPVQPPEPTPTVSPEPSALLDQVAALEMDLVSPPATTDANLEEVSRISDVDALQERLKLVEQRFSDVSTSFKRLQAEKAAADAVLKELTPIETISDSQALRDFVQNIVLKSEISLEEITRLNGKLATQEERVEELRDTHRLESTSQSAQIETLRKQLAESEAVLVATQGQGNEQSVAQKVEIERLTKEVESSKRVAKEEEEKRVKAISLLKTVRQKLVKAEKERDDIQREVATSRDKDKAERDRDQLEKSKLQSELETVNAEREKAIVGLKTQLDRELASLRDKHEKEIAGMRGQFELEALTIKSSHSKETATLTSRISTLESTLTGLTNDKNAFFDQLQLRQAELESAQFHLDSLQSQNTELQYQLREAEERSALLNDDITEVRREQDSRAREPTTSAEEVARLLSAAEAKYESKLADLRRNLNVVEKERNESEAQWSRKLREKVRENDELKQVLGSATKNRELDEGIVDKLNDQIKLLQEEIRLHQAEAATLRAQAASFEDVESSTKAQETETIVKIHALEQLVEETKSREAQLKISNKTLREELRKVQSSAALLERQRNPGVGYWTSKEPVTPETRTSISSSSDSRGASPAPPTSPKHEEEVNLEYLRNVIFAIP</sequence>
<dbReference type="InterPro" id="IPR025655">
    <property type="entry name" value="PEX14"/>
</dbReference>
<feature type="coiled-coil region" evidence="10">
    <location>
        <begin position="136"/>
        <end position="184"/>
    </location>
</feature>
<keyword evidence="14" id="KW-1185">Reference proteome</keyword>
<dbReference type="Pfam" id="PF04695">
    <property type="entry name" value="Pex14_N"/>
    <property type="match status" value="1"/>
</dbReference>
<organism evidence="13 14">
    <name type="scientific">Mycena sanguinolenta</name>
    <dbReference type="NCBI Taxonomy" id="230812"/>
    <lineage>
        <taxon>Eukaryota</taxon>
        <taxon>Fungi</taxon>
        <taxon>Dikarya</taxon>
        <taxon>Basidiomycota</taxon>
        <taxon>Agaricomycotina</taxon>
        <taxon>Agaricomycetes</taxon>
        <taxon>Agaricomycetidae</taxon>
        <taxon>Agaricales</taxon>
        <taxon>Marasmiineae</taxon>
        <taxon>Mycenaceae</taxon>
        <taxon>Mycena</taxon>
    </lineage>
</organism>
<keyword evidence="6" id="KW-0576">Peroxisome</keyword>
<name>A0A8H6XDM2_9AGAR</name>
<accession>A0A8H6XDM2</accession>
<proteinExistence type="inferred from homology"/>
<feature type="region of interest" description="Disordered" evidence="11">
    <location>
        <begin position="602"/>
        <end position="635"/>
    </location>
</feature>
<dbReference type="Gene3D" id="1.10.10.10">
    <property type="entry name" value="Winged helix-like DNA-binding domain superfamily/Winged helix DNA-binding domain"/>
    <property type="match status" value="1"/>
</dbReference>
<dbReference type="GO" id="GO:0005778">
    <property type="term" value="C:peroxisomal membrane"/>
    <property type="evidence" value="ECO:0007669"/>
    <property type="project" value="UniProtKB-SubCell"/>
</dbReference>
<keyword evidence="5" id="KW-0472">Membrane</keyword>
<dbReference type="InterPro" id="IPR006785">
    <property type="entry name" value="Pex14_N"/>
</dbReference>
<feature type="region of interest" description="Disordered" evidence="11">
    <location>
        <begin position="941"/>
        <end position="984"/>
    </location>
</feature>
<evidence type="ECO:0000256" key="6">
    <source>
        <dbReference type="ARBA" id="ARBA00023140"/>
    </source>
</evidence>
<feature type="coiled-coil region" evidence="10">
    <location>
        <begin position="733"/>
        <end position="877"/>
    </location>
</feature>
<evidence type="ECO:0000256" key="9">
    <source>
        <dbReference type="ARBA" id="ARBA00046271"/>
    </source>
</evidence>
<keyword evidence="4" id="KW-0811">Translocation</keyword>
<keyword evidence="10" id="KW-0175">Coiled coil</keyword>
<evidence type="ECO:0000256" key="5">
    <source>
        <dbReference type="ARBA" id="ARBA00023136"/>
    </source>
</evidence>
<evidence type="ECO:0000256" key="8">
    <source>
        <dbReference type="ARBA" id="ARBA00029691"/>
    </source>
</evidence>
<dbReference type="PANTHER" id="PTHR23058">
    <property type="entry name" value="PEROXISOMAL MEMBRANE PROTEIN PEX14"/>
    <property type="match status" value="1"/>
</dbReference>
<feature type="region of interest" description="Disordered" evidence="11">
    <location>
        <begin position="240"/>
        <end position="259"/>
    </location>
</feature>
<feature type="coiled-coil region" evidence="10">
    <location>
        <begin position="906"/>
        <end position="940"/>
    </location>
</feature>
<feature type="compositionally biased region" description="Pro residues" evidence="11">
    <location>
        <begin position="374"/>
        <end position="393"/>
    </location>
</feature>
<protein>
    <recommendedName>
        <fullName evidence="7">Peroxisomal membrane protein PEX14</fullName>
    </recommendedName>
    <alternativeName>
        <fullName evidence="8">Peroxin-14</fullName>
    </alternativeName>
</protein>
<evidence type="ECO:0000313" key="13">
    <source>
        <dbReference type="EMBL" id="KAF7339405.1"/>
    </source>
</evidence>
<evidence type="ECO:0000256" key="3">
    <source>
        <dbReference type="ARBA" id="ARBA00022927"/>
    </source>
</evidence>
<dbReference type="PANTHER" id="PTHR23058:SF0">
    <property type="entry name" value="PEROXISOMAL MEMBRANE PROTEIN PEX14"/>
    <property type="match status" value="1"/>
</dbReference>
<dbReference type="AlphaFoldDB" id="A0A8H6XDM2"/>
<dbReference type="EMBL" id="JACAZH010000031">
    <property type="protein sequence ID" value="KAF7339405.1"/>
    <property type="molecule type" value="Genomic_DNA"/>
</dbReference>
<comment type="similarity">
    <text evidence="1">Belongs to the peroxin-14 family.</text>
</comment>